<feature type="compositionally biased region" description="Polar residues" evidence="3">
    <location>
        <begin position="39"/>
        <end position="48"/>
    </location>
</feature>
<comment type="caution">
    <text evidence="6">The sequence shown here is derived from an EMBL/GenBank/DDBJ whole genome shotgun (WGS) entry which is preliminary data.</text>
</comment>
<dbReference type="InterPro" id="IPR036388">
    <property type="entry name" value="WH-like_DNA-bd_sf"/>
</dbReference>
<dbReference type="InterPro" id="IPR056433">
    <property type="entry name" value="DmsR-like_N"/>
</dbReference>
<evidence type="ECO:0000256" key="3">
    <source>
        <dbReference type="SAM" id="MobiDB-lite"/>
    </source>
</evidence>
<dbReference type="Pfam" id="PF24277">
    <property type="entry name" value="DmsR_N"/>
    <property type="match status" value="1"/>
</dbReference>
<organism evidence="6 7">
    <name type="scientific">Natribaculum luteum</name>
    <dbReference type="NCBI Taxonomy" id="1586232"/>
    <lineage>
        <taxon>Archaea</taxon>
        <taxon>Methanobacteriati</taxon>
        <taxon>Methanobacteriota</taxon>
        <taxon>Stenosarchaea group</taxon>
        <taxon>Halobacteria</taxon>
        <taxon>Halobacteriales</taxon>
        <taxon>Natrialbaceae</taxon>
        <taxon>Natribaculum</taxon>
    </lineage>
</organism>
<protein>
    <submittedName>
        <fullName evidence="6">Helix-turn-helix domain-containing protein</fullName>
    </submittedName>
</protein>
<dbReference type="PANTHER" id="PTHR34236">
    <property type="entry name" value="DIMETHYL SULFOXIDE REDUCTASE TRANSCRIPTIONAL ACTIVATOR"/>
    <property type="match status" value="1"/>
</dbReference>
<dbReference type="GeneID" id="71855546"/>
<feature type="domain" description="DmsR-like N-terminal" evidence="5">
    <location>
        <begin position="23"/>
        <end position="139"/>
    </location>
</feature>
<dbReference type="InterPro" id="IPR007050">
    <property type="entry name" value="HTH_bacterioopsin"/>
</dbReference>
<keyword evidence="1" id="KW-0805">Transcription regulation</keyword>
<dbReference type="PANTHER" id="PTHR34236:SF1">
    <property type="entry name" value="DIMETHYL SULFOXIDE REDUCTASE TRANSCRIPTIONAL ACTIVATOR"/>
    <property type="match status" value="1"/>
</dbReference>
<evidence type="ECO:0000256" key="1">
    <source>
        <dbReference type="ARBA" id="ARBA00023015"/>
    </source>
</evidence>
<evidence type="ECO:0000256" key="2">
    <source>
        <dbReference type="ARBA" id="ARBA00023163"/>
    </source>
</evidence>
<dbReference type="Pfam" id="PF04967">
    <property type="entry name" value="HTH_10"/>
    <property type="match status" value="1"/>
</dbReference>
<proteinExistence type="predicted"/>
<evidence type="ECO:0000313" key="6">
    <source>
        <dbReference type="EMBL" id="MFC4249045.1"/>
    </source>
</evidence>
<reference evidence="6 7" key="1">
    <citation type="journal article" date="2014" name="Int. J. Syst. Evol. Microbiol.">
        <title>Complete genome sequence of Corynebacterium casei LMG S-19264T (=DSM 44701T), isolated from a smear-ripened cheese.</title>
        <authorList>
            <consortium name="US DOE Joint Genome Institute (JGI-PGF)"/>
            <person name="Walter F."/>
            <person name="Albersmeier A."/>
            <person name="Kalinowski J."/>
            <person name="Ruckert C."/>
        </authorList>
    </citation>
    <scope>NUCLEOTIDE SEQUENCE [LARGE SCALE GENOMIC DNA]</scope>
    <source>
        <strain evidence="6 7">IBRC-M 10912</strain>
    </source>
</reference>
<evidence type="ECO:0000313" key="7">
    <source>
        <dbReference type="Proteomes" id="UP001595821"/>
    </source>
</evidence>
<dbReference type="EMBL" id="JBHSDJ010000130">
    <property type="protein sequence ID" value="MFC4249045.1"/>
    <property type="molecule type" value="Genomic_DNA"/>
</dbReference>
<dbReference type="SUPFAM" id="SSF88659">
    <property type="entry name" value="Sigma3 and sigma4 domains of RNA polymerase sigma factors"/>
    <property type="match status" value="1"/>
</dbReference>
<feature type="domain" description="HTH bat-type" evidence="4">
    <location>
        <begin position="154"/>
        <end position="205"/>
    </location>
</feature>
<feature type="region of interest" description="Disordered" evidence="3">
    <location>
        <begin position="37"/>
        <end position="58"/>
    </location>
</feature>
<evidence type="ECO:0000259" key="5">
    <source>
        <dbReference type="Pfam" id="PF24277"/>
    </source>
</evidence>
<dbReference type="AlphaFoldDB" id="A0ABD5P4H3"/>
<accession>A0ABD5P4H3</accession>
<name>A0ABD5P4H3_9EURY</name>
<evidence type="ECO:0000259" key="4">
    <source>
        <dbReference type="Pfam" id="PF04967"/>
    </source>
</evidence>
<keyword evidence="2" id="KW-0804">Transcription</keyword>
<gene>
    <name evidence="6" type="ORF">ACFOZ7_19290</name>
</gene>
<dbReference type="Proteomes" id="UP001595821">
    <property type="component" value="Unassembled WGS sequence"/>
</dbReference>
<dbReference type="RefSeq" id="WP_246970044.1">
    <property type="nucleotide sequence ID" value="NZ_CP095397.1"/>
</dbReference>
<dbReference type="Gene3D" id="1.10.10.10">
    <property type="entry name" value="Winged helix-like DNA-binding domain superfamily/Winged helix DNA-binding domain"/>
    <property type="match status" value="1"/>
</dbReference>
<sequence>MSAESRPSTDSRHEPTPLRAILEVELPESVQCPVARETPNASAVSQTITGGGDGGGQTCQNEVTVADGTTTQTEYVSTSVDESCACAAIRQFECVFDLEGVRDGALRVSLVVPERALLGDVVSALRETGASVDLKRISRLGDDGGSVELDATAITEKQREAVELAVELGYYDRPRETDLEELADRLGVSRSAVSQRLNAVESTLVQSLVADRGGRDVQT</sequence>
<dbReference type="InterPro" id="IPR013324">
    <property type="entry name" value="RNA_pol_sigma_r3/r4-like"/>
</dbReference>